<organism evidence="1 2">
    <name type="scientific">Effrenium voratum</name>
    <dbReference type="NCBI Taxonomy" id="2562239"/>
    <lineage>
        <taxon>Eukaryota</taxon>
        <taxon>Sar</taxon>
        <taxon>Alveolata</taxon>
        <taxon>Dinophyceae</taxon>
        <taxon>Suessiales</taxon>
        <taxon>Symbiodiniaceae</taxon>
        <taxon>Effrenium</taxon>
    </lineage>
</organism>
<keyword evidence="2" id="KW-1185">Reference proteome</keyword>
<reference evidence="1" key="1">
    <citation type="submission" date="2023-08" db="EMBL/GenBank/DDBJ databases">
        <authorList>
            <person name="Chen Y."/>
            <person name="Shah S."/>
            <person name="Dougan E. K."/>
            <person name="Thang M."/>
            <person name="Chan C."/>
        </authorList>
    </citation>
    <scope>NUCLEOTIDE SEQUENCE</scope>
</reference>
<accession>A0AA36I697</accession>
<proteinExistence type="predicted"/>
<dbReference type="EMBL" id="CAUJNA010000767">
    <property type="protein sequence ID" value="CAJ1380963.1"/>
    <property type="molecule type" value="Genomic_DNA"/>
</dbReference>
<dbReference type="Proteomes" id="UP001178507">
    <property type="component" value="Unassembled WGS sequence"/>
</dbReference>
<sequence>MAFCRCSAKKHALKCATRECRLVRLHGLSSRSGAAALFHSWGILRFNWSLSRNAMYIRCVKHLPLDEKAQMSVVSFQIRRCDSKVFFGALLPSIVFRQRIQGRCRKK</sequence>
<name>A0AA36I697_9DINO</name>
<comment type="caution">
    <text evidence="1">The sequence shown here is derived from an EMBL/GenBank/DDBJ whole genome shotgun (WGS) entry which is preliminary data.</text>
</comment>
<evidence type="ECO:0000313" key="1">
    <source>
        <dbReference type="EMBL" id="CAJ1380963.1"/>
    </source>
</evidence>
<evidence type="ECO:0000313" key="2">
    <source>
        <dbReference type="Proteomes" id="UP001178507"/>
    </source>
</evidence>
<gene>
    <name evidence="1" type="ORF">EVOR1521_LOCUS8776</name>
</gene>
<dbReference type="AlphaFoldDB" id="A0AA36I697"/>
<protein>
    <submittedName>
        <fullName evidence="1">Uncharacterized protein</fullName>
    </submittedName>
</protein>